<evidence type="ECO:0000313" key="1">
    <source>
        <dbReference type="EMBL" id="OGZ61813.1"/>
    </source>
</evidence>
<dbReference type="SUPFAM" id="SSF158446">
    <property type="entry name" value="IVS-encoded protein-like"/>
    <property type="match status" value="1"/>
</dbReference>
<dbReference type="Gene3D" id="1.20.1440.60">
    <property type="entry name" value="23S rRNA-intervening sequence"/>
    <property type="match status" value="1"/>
</dbReference>
<accession>A0A1G2HH79</accession>
<sequence>MTNEIQNPNAKRYDLEERTAKFGEEIIKFAKTLQSNPINRPLISQVVRASTSIGANYMEADGAESKRDFKHKIALCKKESKEARHWLRMVATANQDKKEECRKLWQEAQELSLIFSAIIRSKK</sequence>
<reference evidence="1 2" key="1">
    <citation type="journal article" date="2016" name="Nat. Commun.">
        <title>Thousands of microbial genomes shed light on interconnected biogeochemical processes in an aquifer system.</title>
        <authorList>
            <person name="Anantharaman K."/>
            <person name="Brown C.T."/>
            <person name="Hug L.A."/>
            <person name="Sharon I."/>
            <person name="Castelle C.J."/>
            <person name="Probst A.J."/>
            <person name="Thomas B.C."/>
            <person name="Singh A."/>
            <person name="Wilkins M.J."/>
            <person name="Karaoz U."/>
            <person name="Brodie E.L."/>
            <person name="Williams K.H."/>
            <person name="Hubbard S.S."/>
            <person name="Banfield J.F."/>
        </authorList>
    </citation>
    <scope>NUCLEOTIDE SEQUENCE [LARGE SCALE GENOMIC DNA]</scope>
</reference>
<dbReference type="PANTHER" id="PTHR38471">
    <property type="entry name" value="FOUR HELIX BUNDLE PROTEIN"/>
    <property type="match status" value="1"/>
</dbReference>
<dbReference type="InterPro" id="IPR012657">
    <property type="entry name" value="23S_rRNA-intervening_sequence"/>
</dbReference>
<protein>
    <submittedName>
        <fullName evidence="1">Four helix bundle protein</fullName>
    </submittedName>
</protein>
<dbReference type="InterPro" id="IPR036583">
    <property type="entry name" value="23S_rRNA_IVS_sf"/>
</dbReference>
<dbReference type="EMBL" id="MHOJ01000035">
    <property type="protein sequence ID" value="OGZ61813.1"/>
    <property type="molecule type" value="Genomic_DNA"/>
</dbReference>
<proteinExistence type="predicted"/>
<gene>
    <name evidence="1" type="ORF">A3H51_00215</name>
</gene>
<comment type="caution">
    <text evidence="1">The sequence shown here is derived from an EMBL/GenBank/DDBJ whole genome shotgun (WGS) entry which is preliminary data.</text>
</comment>
<dbReference type="AlphaFoldDB" id="A0A1G2HH79"/>
<dbReference type="STRING" id="1802164.A3H51_00215"/>
<organism evidence="1 2">
    <name type="scientific">Candidatus Spechtbacteria bacterium RIFCSPLOWO2_02_FULL_38_8</name>
    <dbReference type="NCBI Taxonomy" id="1802164"/>
    <lineage>
        <taxon>Bacteria</taxon>
        <taxon>Candidatus Spechtiibacteriota</taxon>
    </lineage>
</organism>
<dbReference type="Pfam" id="PF05635">
    <property type="entry name" value="23S_rRNA_IVP"/>
    <property type="match status" value="1"/>
</dbReference>
<evidence type="ECO:0000313" key="2">
    <source>
        <dbReference type="Proteomes" id="UP000178509"/>
    </source>
</evidence>
<dbReference type="PANTHER" id="PTHR38471:SF2">
    <property type="entry name" value="FOUR HELIX BUNDLE PROTEIN"/>
    <property type="match status" value="1"/>
</dbReference>
<name>A0A1G2HH79_9BACT</name>
<dbReference type="Proteomes" id="UP000178509">
    <property type="component" value="Unassembled WGS sequence"/>
</dbReference>
<dbReference type="NCBIfam" id="TIGR02436">
    <property type="entry name" value="four helix bundle protein"/>
    <property type="match status" value="1"/>
</dbReference>
<dbReference type="PIRSF" id="PIRSF035652">
    <property type="entry name" value="CHP02436"/>
    <property type="match status" value="1"/>
</dbReference>